<reference evidence="1 2" key="1">
    <citation type="submission" date="2019-05" db="EMBL/GenBank/DDBJ databases">
        <title>Draft genome sequence of Nonomuraea turkmeniaca DSM 43926.</title>
        <authorList>
            <person name="Saricaoglu S."/>
            <person name="Isik K."/>
        </authorList>
    </citation>
    <scope>NUCLEOTIDE SEQUENCE [LARGE SCALE GENOMIC DNA]</scope>
    <source>
        <strain evidence="1 2">DSM 43926</strain>
    </source>
</reference>
<dbReference type="RefSeq" id="WP_138673779.1">
    <property type="nucleotide sequence ID" value="NZ_VCKY01000352.1"/>
</dbReference>
<evidence type="ECO:0000313" key="1">
    <source>
        <dbReference type="EMBL" id="TMR07758.1"/>
    </source>
</evidence>
<dbReference type="AlphaFoldDB" id="A0A5S4EVY1"/>
<dbReference type="Proteomes" id="UP000309128">
    <property type="component" value="Unassembled WGS sequence"/>
</dbReference>
<keyword evidence="2" id="KW-1185">Reference proteome</keyword>
<gene>
    <name evidence="1" type="ORF">ETD86_50710</name>
</gene>
<dbReference type="OrthoDB" id="4242197at2"/>
<accession>A0A5S4EVY1</accession>
<protein>
    <submittedName>
        <fullName evidence="1">Uncharacterized protein</fullName>
    </submittedName>
</protein>
<organism evidence="1 2">
    <name type="scientific">Nonomuraea turkmeniaca</name>
    <dbReference type="NCBI Taxonomy" id="103838"/>
    <lineage>
        <taxon>Bacteria</taxon>
        <taxon>Bacillati</taxon>
        <taxon>Actinomycetota</taxon>
        <taxon>Actinomycetes</taxon>
        <taxon>Streptosporangiales</taxon>
        <taxon>Streptosporangiaceae</taxon>
        <taxon>Nonomuraea</taxon>
    </lineage>
</organism>
<comment type="caution">
    <text evidence="1">The sequence shown here is derived from an EMBL/GenBank/DDBJ whole genome shotgun (WGS) entry which is preliminary data.</text>
</comment>
<sequence>MSVPTATPVDEATTHWHYYADGIDLDSVFQEATEDNTHDSFMETDDGCDRWHTTIGGTHMYHVLSDTLLTLEEAVERYPSLLNHEKLADGSRCGALPIGGSDRRVEVPLRAITGGYRDENHAITAALNPVLRPGESIREITEATFYRHADTRTIVSGLVGATLSGGQPTHIGWLFFGLAQNTPPQDTPSSAGE</sequence>
<name>A0A5S4EVY1_9ACTN</name>
<dbReference type="EMBL" id="VCKY01000352">
    <property type="protein sequence ID" value="TMR07758.1"/>
    <property type="molecule type" value="Genomic_DNA"/>
</dbReference>
<evidence type="ECO:0000313" key="2">
    <source>
        <dbReference type="Proteomes" id="UP000309128"/>
    </source>
</evidence>
<proteinExistence type="predicted"/>